<feature type="domain" description="M23ase beta-sheet core" evidence="1">
    <location>
        <begin position="91"/>
        <end position="189"/>
    </location>
</feature>
<reference evidence="2 3" key="1">
    <citation type="submission" date="2019-08" db="EMBL/GenBank/DDBJ databases">
        <title>Professor.</title>
        <authorList>
            <person name="Park J.S."/>
        </authorList>
    </citation>
    <scope>NUCLEOTIDE SEQUENCE [LARGE SCALE GENOMIC DNA]</scope>
    <source>
        <strain evidence="2 3">176CP5-101</strain>
    </source>
</reference>
<keyword evidence="3" id="KW-1185">Reference proteome</keyword>
<dbReference type="InterPro" id="IPR050570">
    <property type="entry name" value="Cell_wall_metabolism_enzyme"/>
</dbReference>
<name>A0A5C8V017_9FLAO</name>
<protein>
    <submittedName>
        <fullName evidence="2">Peptidoglycan DD-metalloendopeptidase family protein</fullName>
    </submittedName>
</protein>
<dbReference type="InterPro" id="IPR011055">
    <property type="entry name" value="Dup_hybrid_motif"/>
</dbReference>
<dbReference type="Proteomes" id="UP000321456">
    <property type="component" value="Unassembled WGS sequence"/>
</dbReference>
<dbReference type="Gene3D" id="2.70.70.10">
    <property type="entry name" value="Glucose Permease (Domain IIA)"/>
    <property type="match status" value="1"/>
</dbReference>
<accession>A0A5C8V017</accession>
<dbReference type="PANTHER" id="PTHR21666:SF270">
    <property type="entry name" value="MUREIN HYDROLASE ACTIVATOR ENVC"/>
    <property type="match status" value="1"/>
</dbReference>
<organism evidence="2 3">
    <name type="scientific">Flagellimonas hymeniacidonis</name>
    <dbReference type="NCBI Taxonomy" id="2603628"/>
    <lineage>
        <taxon>Bacteria</taxon>
        <taxon>Pseudomonadati</taxon>
        <taxon>Bacteroidota</taxon>
        <taxon>Flavobacteriia</taxon>
        <taxon>Flavobacteriales</taxon>
        <taxon>Flavobacteriaceae</taxon>
        <taxon>Flagellimonas</taxon>
    </lineage>
</organism>
<dbReference type="PANTHER" id="PTHR21666">
    <property type="entry name" value="PEPTIDASE-RELATED"/>
    <property type="match status" value="1"/>
</dbReference>
<dbReference type="Pfam" id="PF01551">
    <property type="entry name" value="Peptidase_M23"/>
    <property type="match status" value="1"/>
</dbReference>
<evidence type="ECO:0000313" key="2">
    <source>
        <dbReference type="EMBL" id="TXN35113.1"/>
    </source>
</evidence>
<dbReference type="SUPFAM" id="SSF51261">
    <property type="entry name" value="Duplicated hybrid motif"/>
    <property type="match status" value="1"/>
</dbReference>
<comment type="caution">
    <text evidence="2">The sequence shown here is derived from an EMBL/GenBank/DDBJ whole genome shotgun (WGS) entry which is preliminary data.</text>
</comment>
<evidence type="ECO:0000259" key="1">
    <source>
        <dbReference type="Pfam" id="PF01551"/>
    </source>
</evidence>
<gene>
    <name evidence="2" type="ORF">FVB32_11005</name>
</gene>
<dbReference type="InterPro" id="IPR016047">
    <property type="entry name" value="M23ase_b-sheet_dom"/>
</dbReference>
<dbReference type="RefSeq" id="WP_147743848.1">
    <property type="nucleotide sequence ID" value="NZ_VRUR01000002.1"/>
</dbReference>
<proteinExistence type="predicted"/>
<evidence type="ECO:0000313" key="3">
    <source>
        <dbReference type="Proteomes" id="UP000321456"/>
    </source>
</evidence>
<dbReference type="GO" id="GO:0004222">
    <property type="term" value="F:metalloendopeptidase activity"/>
    <property type="evidence" value="ECO:0007669"/>
    <property type="project" value="TreeGrafter"/>
</dbReference>
<dbReference type="EMBL" id="VRUR01000002">
    <property type="protein sequence ID" value="TXN35113.1"/>
    <property type="molecule type" value="Genomic_DNA"/>
</dbReference>
<sequence length="225" mass="25379">MPLENLLQDYSKEPIAILDNTIPLSKYCLLDLSIKNVHLDNIDITNPDTCQTYINEVLALNNAEVAFGGYLEHRSLYTKSERFVKSGARNIHLGMDFWSKAGTKVIVPIEGKVYSVKNNKDIGNYGPTIILEHQIADTTFYTLYGHLSLESIVELQIGTHFKKGELLGTLGTPDINVNYAPHLHFQIIWDIQGCRGDYPGVCAKENLPFYKKNCPNPNLLLHLDF</sequence>
<dbReference type="CDD" id="cd12797">
    <property type="entry name" value="M23_peptidase"/>
    <property type="match status" value="1"/>
</dbReference>
<dbReference type="AlphaFoldDB" id="A0A5C8V017"/>